<name>A0ACC0UH07_9AGAM</name>
<organism evidence="1 2">
    <name type="scientific">Russula earlei</name>
    <dbReference type="NCBI Taxonomy" id="71964"/>
    <lineage>
        <taxon>Eukaryota</taxon>
        <taxon>Fungi</taxon>
        <taxon>Dikarya</taxon>
        <taxon>Basidiomycota</taxon>
        <taxon>Agaricomycotina</taxon>
        <taxon>Agaricomycetes</taxon>
        <taxon>Russulales</taxon>
        <taxon>Russulaceae</taxon>
        <taxon>Russula</taxon>
    </lineage>
</organism>
<dbReference type="Proteomes" id="UP001207468">
    <property type="component" value="Unassembled WGS sequence"/>
</dbReference>
<evidence type="ECO:0000313" key="2">
    <source>
        <dbReference type="Proteomes" id="UP001207468"/>
    </source>
</evidence>
<comment type="caution">
    <text evidence="1">The sequence shown here is derived from an EMBL/GenBank/DDBJ whole genome shotgun (WGS) entry which is preliminary data.</text>
</comment>
<dbReference type="EMBL" id="JAGFNK010000032">
    <property type="protein sequence ID" value="KAI9510850.1"/>
    <property type="molecule type" value="Genomic_DNA"/>
</dbReference>
<protein>
    <submittedName>
        <fullName evidence="1">Uncharacterized protein</fullName>
    </submittedName>
</protein>
<keyword evidence="2" id="KW-1185">Reference proteome</keyword>
<sequence>MRSHILDFFWTNQSLSESESSALPPPEVLEEVLNNVYISLHPQTQYKATYSTPSGPPMEPTLALYCPIEGGNYVIDDTVRELARKTGSDVVVLDAVHMAAGEWGHFGQAASLIELPQNPLHFSIQTTPSFTRSAAARDDDDDDDEFGPASPAHMTFQVVVPQRAPRMSGNGPSNGSVAKAKSFFDTCINVQTRNDAGTPDVTSRPRLIYIRDFGTLSSSWPSLHPALLSAVRQRRQGALARTSSPVANPTVIVFGITPSIFPQSSTPPTAPGPQSLMNLLTNRSGQATPGAATSKPGKSDWGEEDHSEKVRERRLRERLRKWERGDHALQSEFPKLLTGPPVEDEPSSPGLSDVVVVGGPGGGGNPINSFFGPFFGGRRPRLHLANPNTPISSGFLRVSILVPTSRSLSHEKASRMGRRREINELTMRMAIGTVGGQLEPRGAASVFSAYPESVASSEHARPGGSVNGAKMWDDWGNKIETWTAVKQIGDQSVGRAISSSSPETVRSSLSSISVPWVHVCGAWADHRASLDFRKAWIQQSSNRLSGEDQQDRDRDNERERHVDNIIEAVKHDPYLDSHEQRLLGCIVDSVSMPTTFSHVHLPAHTIDSVRTIVSLPLLHPTAFQQGILKEHSMTGCLLFGPPGTGKTLVVRALAKEAGCRMLAISPSDVMDMYVGEGEKLVRSVFSLARRLAPCVVFIDEIDALFGARSSSRDTAGGFVHRGVITEFMQEMDGLKTSNTDNVIVIGATNRPFDLDDAVLRRLPRRLLVDLPGEREREEILKILLREEVLSPEVDLKALARDTPTFSGSDLKHVCVSAALDAVKENVSVPWVVEPPQDTLRTSHADGDGAVTQSLDDSTVLATQKRVLRPRNFAKALKEITPSASESLGTLADLRRWNDEFGEGRKRKKQVWGKDRFGFTRRWDRGEDGKVATACGCAPLVATRCRSLRRFGLSAVRNGRVVVVAIAARVASFILVLAFRRRGSSRPAWPIVLGRGRLADGHDRVAPDSPPVLAADRALAVGPAVRVVARVVHAHSAVGPGARVAARKDLNRYFNAVRRRGCGAYDEV</sequence>
<evidence type="ECO:0000313" key="1">
    <source>
        <dbReference type="EMBL" id="KAI9510850.1"/>
    </source>
</evidence>
<proteinExistence type="predicted"/>
<reference evidence="1" key="1">
    <citation type="submission" date="2021-03" db="EMBL/GenBank/DDBJ databases">
        <title>Evolutionary priming and transition to the ectomycorrhizal habit in an iconic lineage of mushroom-forming fungi: is preadaptation a requirement?</title>
        <authorList>
            <consortium name="DOE Joint Genome Institute"/>
            <person name="Looney B.P."/>
            <person name="Miyauchi S."/>
            <person name="Morin E."/>
            <person name="Drula E."/>
            <person name="Courty P.E."/>
            <person name="Chicoki N."/>
            <person name="Fauchery L."/>
            <person name="Kohler A."/>
            <person name="Kuo A."/>
            <person name="LaButti K."/>
            <person name="Pangilinan J."/>
            <person name="Lipzen A."/>
            <person name="Riley R."/>
            <person name="Andreopoulos W."/>
            <person name="He G."/>
            <person name="Johnson J."/>
            <person name="Barry K.W."/>
            <person name="Grigoriev I.V."/>
            <person name="Nagy L."/>
            <person name="Hibbett D."/>
            <person name="Henrissat B."/>
            <person name="Matheny P.B."/>
            <person name="Labbe J."/>
            <person name="Martin A.F."/>
        </authorList>
    </citation>
    <scope>NUCLEOTIDE SEQUENCE</scope>
    <source>
        <strain evidence="1">BPL698</strain>
    </source>
</reference>
<gene>
    <name evidence="1" type="ORF">F5148DRAFT_1298209</name>
</gene>
<accession>A0ACC0UH07</accession>